<protein>
    <recommendedName>
        <fullName evidence="3">Glycosyltransferase</fullName>
    </recommendedName>
</protein>
<evidence type="ECO:0000313" key="2">
    <source>
        <dbReference type="Proteomes" id="UP000015480"/>
    </source>
</evidence>
<evidence type="ECO:0000313" key="1">
    <source>
        <dbReference type="EMBL" id="AGT11053.1"/>
    </source>
</evidence>
<accession>S5YHX9</accession>
<organism evidence="1 2">
    <name type="scientific">Paracoccus aminophilus JCM 7686</name>
    <dbReference type="NCBI Taxonomy" id="1367847"/>
    <lineage>
        <taxon>Bacteria</taxon>
        <taxon>Pseudomonadati</taxon>
        <taxon>Pseudomonadota</taxon>
        <taxon>Alphaproteobacteria</taxon>
        <taxon>Rhodobacterales</taxon>
        <taxon>Paracoccaceae</taxon>
        <taxon>Paracoccus</taxon>
    </lineage>
</organism>
<keyword evidence="2" id="KW-1185">Reference proteome</keyword>
<dbReference type="KEGG" id="pami:JCM7686_pAMI4p369"/>
<gene>
    <name evidence="1" type="ORF">JCM7686_pAMI4p369</name>
</gene>
<evidence type="ECO:0008006" key="3">
    <source>
        <dbReference type="Google" id="ProtNLM"/>
    </source>
</evidence>
<dbReference type="RefSeq" id="WP_020952537.1">
    <property type="nucleotide sequence ID" value="NC_022049.1"/>
</dbReference>
<sequence>MAETPKLIILIPTPGQVVTEFMKSLIGLTQELQRRGITFGIKTYEFSDIVMSRNYLLSYFLSQKPFTHALFLDCDLSFKPPQFFRLLDFDADFTFAAYPSRKMAFRDYYAAVCENEARPEAERLDPVALASQNFRYVVQPRDRRGHVARKVSGDFVTITGGGMGFVLLKRRVPEEMARLGVARPLPVQGRLPLYRDAPEFHDFFSHQPVDGTEGGLYGEDQSFCLRWTHGVGGEIWMDSKAKLGHHGQFGFPGDYGLRAARDGD</sequence>
<keyword evidence="1" id="KW-0614">Plasmid</keyword>
<dbReference type="Proteomes" id="UP000015480">
    <property type="component" value="Plasmid pAMI4"/>
</dbReference>
<dbReference type="AlphaFoldDB" id="S5YHX9"/>
<geneLocation type="plasmid" evidence="1 2">
    <name>pAMI4</name>
</geneLocation>
<proteinExistence type="predicted"/>
<dbReference type="EMBL" id="CP006652">
    <property type="protein sequence ID" value="AGT11053.1"/>
    <property type="molecule type" value="Genomic_DNA"/>
</dbReference>
<reference evidence="1 2" key="1">
    <citation type="journal article" date="2014" name="BMC Genomics">
        <title>Architecture and functions of a multipartite genome of the methylotrophic bacterium Paracoccus aminophilus JCM 7686, containing primary and secondary chromids.</title>
        <authorList>
            <person name="Dziewit L."/>
            <person name="Czarnecki J."/>
            <person name="Wibberg D."/>
            <person name="Radlinska M."/>
            <person name="Mrozek P."/>
            <person name="Szymczak M."/>
            <person name="Schluter A."/>
            <person name="Puhler A."/>
            <person name="Bartosik D."/>
        </authorList>
    </citation>
    <scope>NUCLEOTIDE SEQUENCE [LARGE SCALE GENOMIC DNA]</scope>
    <source>
        <strain evidence="1">JCM 7686</strain>
        <plasmid evidence="2">Plasmid pAMI4</plasmid>
    </source>
</reference>
<dbReference type="eggNOG" id="COG1216">
    <property type="taxonomic scope" value="Bacteria"/>
</dbReference>
<name>S5YHX9_PARAH</name>
<dbReference type="PATRIC" id="fig|1367847.3.peg.4016"/>
<dbReference type="HOGENOM" id="CLU_078175_0_0_5"/>
<dbReference type="OrthoDB" id="561165at2"/>